<dbReference type="GO" id="GO:0005858">
    <property type="term" value="C:axonemal dynein complex"/>
    <property type="evidence" value="ECO:0007669"/>
    <property type="project" value="InterPro"/>
</dbReference>
<dbReference type="Pfam" id="PF14772">
    <property type="entry name" value="NYD-SP28"/>
    <property type="match status" value="1"/>
</dbReference>
<keyword evidence="6" id="KW-0206">Cytoskeleton</keyword>
<evidence type="ECO:0000256" key="11">
    <source>
        <dbReference type="ARBA" id="ARBA00045865"/>
    </source>
</evidence>
<evidence type="ECO:0000256" key="6">
    <source>
        <dbReference type="ARBA" id="ARBA00023212"/>
    </source>
</evidence>
<keyword evidence="16" id="KW-1185">Reference proteome</keyword>
<dbReference type="OrthoDB" id="7760980at2759"/>
<evidence type="ECO:0000256" key="13">
    <source>
        <dbReference type="SAM" id="MobiDB-lite"/>
    </source>
</evidence>
<name>A0A507C9T8_9FUNG</name>
<evidence type="ECO:0000256" key="7">
    <source>
        <dbReference type="ARBA" id="ARBA00023273"/>
    </source>
</evidence>
<evidence type="ECO:0000256" key="4">
    <source>
        <dbReference type="ARBA" id="ARBA00023054"/>
    </source>
</evidence>
<dbReference type="EMBL" id="QEAO01000014">
    <property type="protein sequence ID" value="TPX34313.1"/>
    <property type="molecule type" value="Genomic_DNA"/>
</dbReference>
<evidence type="ECO:0000259" key="14">
    <source>
        <dbReference type="Pfam" id="PF14772"/>
    </source>
</evidence>
<comment type="caution">
    <text evidence="15">The sequence shown here is derived from an EMBL/GenBank/DDBJ whole genome shotgun (WGS) entry which is preliminary data.</text>
</comment>
<evidence type="ECO:0000256" key="2">
    <source>
        <dbReference type="ARBA" id="ARBA00022490"/>
    </source>
</evidence>
<protein>
    <recommendedName>
        <fullName evidence="10">Dynein regulatory complex subunit 2</fullName>
    </recommendedName>
</protein>
<evidence type="ECO:0000256" key="3">
    <source>
        <dbReference type="ARBA" id="ARBA00022846"/>
    </source>
</evidence>
<reference evidence="15 16" key="1">
    <citation type="journal article" date="2019" name="Sci. Rep.">
        <title>Comparative genomics of chytrid fungi reveal insights into the obligate biotrophic and pathogenic lifestyle of Synchytrium endobioticum.</title>
        <authorList>
            <person name="van de Vossenberg B.T.L.H."/>
            <person name="Warris S."/>
            <person name="Nguyen H.D.T."/>
            <person name="van Gent-Pelzer M.P.E."/>
            <person name="Joly D.L."/>
            <person name="van de Geest H.C."/>
            <person name="Bonants P.J.M."/>
            <person name="Smith D.S."/>
            <person name="Levesque C.A."/>
            <person name="van der Lee T.A.J."/>
        </authorList>
    </citation>
    <scope>NUCLEOTIDE SEQUENCE [LARGE SCALE GENOMIC DNA]</scope>
    <source>
        <strain evidence="15 16">JEL517</strain>
    </source>
</reference>
<dbReference type="PANTHER" id="PTHR21625:SF0">
    <property type="entry name" value="DYNEIN REGULATORY COMPLEX SUBUNIT 2"/>
    <property type="match status" value="1"/>
</dbReference>
<keyword evidence="2" id="KW-0963">Cytoplasm</keyword>
<keyword evidence="4 12" id="KW-0175">Coiled coil</keyword>
<dbReference type="PANTHER" id="PTHR21625">
    <property type="entry name" value="NYD-SP28 PROTEIN"/>
    <property type="match status" value="1"/>
</dbReference>
<evidence type="ECO:0000256" key="10">
    <source>
        <dbReference type="ARBA" id="ARBA00040899"/>
    </source>
</evidence>
<dbReference type="GO" id="GO:0070286">
    <property type="term" value="P:axonemal dynein complex assembly"/>
    <property type="evidence" value="ECO:0007669"/>
    <property type="project" value="InterPro"/>
</dbReference>
<evidence type="ECO:0000256" key="12">
    <source>
        <dbReference type="SAM" id="Coils"/>
    </source>
</evidence>
<feature type="coiled-coil region" evidence="12">
    <location>
        <begin position="407"/>
        <end position="437"/>
    </location>
</feature>
<keyword evidence="5" id="KW-0969">Cilium</keyword>
<comment type="similarity">
    <text evidence="9">Belongs to the DRC2 family.</text>
</comment>
<feature type="region of interest" description="Disordered" evidence="13">
    <location>
        <begin position="358"/>
        <end position="384"/>
    </location>
</feature>
<keyword evidence="3" id="KW-0282">Flagellum</keyword>
<dbReference type="Proteomes" id="UP000319731">
    <property type="component" value="Unassembled WGS sequence"/>
</dbReference>
<dbReference type="InterPro" id="IPR039750">
    <property type="entry name" value="DRC1/DRC2"/>
</dbReference>
<accession>A0A507C9T8</accession>
<dbReference type="GO" id="GO:0003352">
    <property type="term" value="P:regulation of cilium movement"/>
    <property type="evidence" value="ECO:0007669"/>
    <property type="project" value="TreeGrafter"/>
</dbReference>
<evidence type="ECO:0000256" key="8">
    <source>
        <dbReference type="ARBA" id="ARBA00037841"/>
    </source>
</evidence>
<dbReference type="GO" id="GO:0060285">
    <property type="term" value="P:cilium-dependent cell motility"/>
    <property type="evidence" value="ECO:0007669"/>
    <property type="project" value="TreeGrafter"/>
</dbReference>
<dbReference type="GeneID" id="42004237"/>
<evidence type="ECO:0000256" key="1">
    <source>
        <dbReference type="ARBA" id="ARBA00004611"/>
    </source>
</evidence>
<keyword evidence="7" id="KW-0966">Cell projection</keyword>
<comment type="function">
    <text evidence="11">Component of the nexin-dynein regulatory complex (N-DRC), a key regulator of ciliary/flagellar motility which maintains the alignment and integrity of the distal axoneme and regulates microtubule sliding in motile axonemes. Plays a critical role in the assembly of N-DRC and also stabilizes the assembly of multiple inner dynein arms and radial spokes. Coassembles with DRC1 to form a central scaffold needed for assembly of the N-DRC and its attachment to the outer doublet microtubules.</text>
</comment>
<feature type="domain" description="Dynein regulatory complex protein 1/2 N-terminal" evidence="14">
    <location>
        <begin position="22"/>
        <end position="113"/>
    </location>
</feature>
<evidence type="ECO:0000313" key="15">
    <source>
        <dbReference type="EMBL" id="TPX34313.1"/>
    </source>
</evidence>
<sequence>MGKKGKSKDKKGGKGEDVETLRLQHEAALEKLKEDVSFEERAFKINTIKLQTKWRDIMKTAKSNELAHQLSVLSATHQRHSDLKSAALSNLNRDLQEAEEQYTNALSSHLNNVDDLIQLQEDRLTHLQETFNADVAFLEVEFENERMDVTMKHTKAKNDIMGILNRMQVEFGDAEADSRHEFSSVKDDVKNKNLEEKHALRIQLEGTVEDLWRQFQSALNSYNSATEERKKQFEELKAKDMRNAREIDFQMRKLAKLQESIASLKQKHTHIIHTHESQLSGLRETREKISTQFQTMKLSMSLSREREKRRLADLSVMSNKTIKNLRLRVDKAERIIKLAEMNSRMESEEERIWPFGRPELVHGSSSGGRDEEEVDEQSLAPASGVSGDGISASIEELHLLSKFHYRYNRAALDRLALERRKARLQEENNQLRFVLKQYLDGISVSEATLKSENPLLVVNGRTNAPLRHERGDPVHVTVVEASFVKSAQRV</sequence>
<gene>
    <name evidence="15" type="ORF">SmJEL517_g03012</name>
</gene>
<dbReference type="InterPro" id="IPR039505">
    <property type="entry name" value="DRC1/2_N"/>
</dbReference>
<evidence type="ECO:0000256" key="5">
    <source>
        <dbReference type="ARBA" id="ARBA00023069"/>
    </source>
</evidence>
<evidence type="ECO:0000256" key="9">
    <source>
        <dbReference type="ARBA" id="ARBA00038424"/>
    </source>
</evidence>
<dbReference type="RefSeq" id="XP_031025077.1">
    <property type="nucleotide sequence ID" value="XM_031168940.1"/>
</dbReference>
<evidence type="ECO:0000313" key="16">
    <source>
        <dbReference type="Proteomes" id="UP000319731"/>
    </source>
</evidence>
<feature type="coiled-coil region" evidence="12">
    <location>
        <begin position="81"/>
        <end position="130"/>
    </location>
</feature>
<dbReference type="AlphaFoldDB" id="A0A507C9T8"/>
<organism evidence="15 16">
    <name type="scientific">Synchytrium microbalum</name>
    <dbReference type="NCBI Taxonomy" id="1806994"/>
    <lineage>
        <taxon>Eukaryota</taxon>
        <taxon>Fungi</taxon>
        <taxon>Fungi incertae sedis</taxon>
        <taxon>Chytridiomycota</taxon>
        <taxon>Chytridiomycota incertae sedis</taxon>
        <taxon>Chytridiomycetes</taxon>
        <taxon>Synchytriales</taxon>
        <taxon>Synchytriaceae</taxon>
        <taxon>Synchytrium</taxon>
    </lineage>
</organism>
<proteinExistence type="inferred from homology"/>
<dbReference type="STRING" id="1806994.A0A507C9T8"/>
<comment type="subcellular location">
    <subcellularLocation>
        <location evidence="1">Cytoplasm</location>
        <location evidence="1">Cytoskeleton</location>
        <location evidence="1">Flagellum axoneme</location>
    </subcellularLocation>
    <subcellularLocation>
        <location evidence="8">Cytoplasm</location>
        <location evidence="8">Cytoskeleton</location>
        <location evidence="8">Flagellum basal body</location>
    </subcellularLocation>
</comment>